<reference evidence="2" key="1">
    <citation type="submission" date="2024-04" db="EMBL/GenBank/DDBJ databases">
        <title>Salinicola lusitanus LLJ914,a marine bacterium isolated from the Okinawa Trough.</title>
        <authorList>
            <person name="Li J."/>
        </authorList>
    </citation>
    <scope>NUCLEOTIDE SEQUENCE [LARGE SCALE GENOMIC DNA]</scope>
</reference>
<dbReference type="Proteomes" id="UP001460270">
    <property type="component" value="Unassembled WGS sequence"/>
</dbReference>
<organism evidence="1 2">
    <name type="scientific">Mugilogobius chulae</name>
    <name type="common">yellowstripe goby</name>
    <dbReference type="NCBI Taxonomy" id="88201"/>
    <lineage>
        <taxon>Eukaryota</taxon>
        <taxon>Metazoa</taxon>
        <taxon>Chordata</taxon>
        <taxon>Craniata</taxon>
        <taxon>Vertebrata</taxon>
        <taxon>Euteleostomi</taxon>
        <taxon>Actinopterygii</taxon>
        <taxon>Neopterygii</taxon>
        <taxon>Teleostei</taxon>
        <taxon>Neoteleostei</taxon>
        <taxon>Acanthomorphata</taxon>
        <taxon>Gobiaria</taxon>
        <taxon>Gobiiformes</taxon>
        <taxon>Gobioidei</taxon>
        <taxon>Gobiidae</taxon>
        <taxon>Gobionellinae</taxon>
        <taxon>Mugilogobius</taxon>
    </lineage>
</organism>
<sequence length="105" mass="12110">MCQLRNFLFHRRHLLLYFWSARRHGKRSESRESPVLDPVLDPVLVAVLVSVPCAAEMDDTWSLERDVRGWCVLLRVGARFVRVGVCFRGFVRGCVCFCALVRVCV</sequence>
<name>A0AAW0PN19_9GOBI</name>
<keyword evidence="2" id="KW-1185">Reference proteome</keyword>
<proteinExistence type="predicted"/>
<gene>
    <name evidence="1" type="ORF">WMY93_008726</name>
</gene>
<evidence type="ECO:0000313" key="1">
    <source>
        <dbReference type="EMBL" id="KAK7921824.1"/>
    </source>
</evidence>
<comment type="caution">
    <text evidence="1">The sequence shown here is derived from an EMBL/GenBank/DDBJ whole genome shotgun (WGS) entry which is preliminary data.</text>
</comment>
<dbReference type="EMBL" id="JBBPFD010000006">
    <property type="protein sequence ID" value="KAK7921824.1"/>
    <property type="molecule type" value="Genomic_DNA"/>
</dbReference>
<protein>
    <submittedName>
        <fullName evidence="1">Uncharacterized protein</fullName>
    </submittedName>
</protein>
<accession>A0AAW0PN19</accession>
<dbReference type="AlphaFoldDB" id="A0AAW0PN19"/>
<evidence type="ECO:0000313" key="2">
    <source>
        <dbReference type="Proteomes" id="UP001460270"/>
    </source>
</evidence>